<feature type="domain" description="DUF11" evidence="2">
    <location>
        <begin position="2746"/>
        <end position="2850"/>
    </location>
</feature>
<evidence type="ECO:0000313" key="4">
    <source>
        <dbReference type="Proteomes" id="UP000753961"/>
    </source>
</evidence>
<feature type="compositionally biased region" description="Acidic residues" evidence="1">
    <location>
        <begin position="2006"/>
        <end position="2018"/>
    </location>
</feature>
<feature type="compositionally biased region" description="Acidic residues" evidence="1">
    <location>
        <begin position="2871"/>
        <end position="2884"/>
    </location>
</feature>
<feature type="region of interest" description="Disordered" evidence="1">
    <location>
        <begin position="2528"/>
        <end position="2571"/>
    </location>
</feature>
<evidence type="ECO:0000313" key="3">
    <source>
        <dbReference type="EMBL" id="MBY5956810.1"/>
    </source>
</evidence>
<dbReference type="InterPro" id="IPR026444">
    <property type="entry name" value="Secre_tail"/>
</dbReference>
<dbReference type="GO" id="GO:0030246">
    <property type="term" value="F:carbohydrate binding"/>
    <property type="evidence" value="ECO:0007669"/>
    <property type="project" value="InterPro"/>
</dbReference>
<feature type="region of interest" description="Disordered" evidence="1">
    <location>
        <begin position="2850"/>
        <end position="2902"/>
    </location>
</feature>
<dbReference type="PANTHER" id="PTHR34819">
    <property type="entry name" value="LARGE CYSTEINE-RICH PERIPLASMIC PROTEIN OMCB"/>
    <property type="match status" value="1"/>
</dbReference>
<dbReference type="NCBIfam" id="TIGR04183">
    <property type="entry name" value="Por_Secre_tail"/>
    <property type="match status" value="1"/>
</dbReference>
<dbReference type="Proteomes" id="UP000753961">
    <property type="component" value="Unassembled WGS sequence"/>
</dbReference>
<feature type="region of interest" description="Disordered" evidence="1">
    <location>
        <begin position="1837"/>
        <end position="1885"/>
    </location>
</feature>
<dbReference type="Pfam" id="PF01345">
    <property type="entry name" value="DUF11"/>
    <property type="match status" value="6"/>
</dbReference>
<comment type="caution">
    <text evidence="3">The sequence shown here is derived from an EMBL/GenBank/DDBJ whole genome shotgun (WGS) entry which is preliminary data.</text>
</comment>
<dbReference type="RefSeq" id="WP_222578330.1">
    <property type="nucleotide sequence ID" value="NZ_JAHVHU010000002.1"/>
</dbReference>
<feature type="compositionally biased region" description="Basic and acidic residues" evidence="1">
    <location>
        <begin position="2540"/>
        <end position="2549"/>
    </location>
</feature>
<dbReference type="GO" id="GO:0000272">
    <property type="term" value="P:polysaccharide catabolic process"/>
    <property type="evidence" value="ECO:0007669"/>
    <property type="project" value="InterPro"/>
</dbReference>
<evidence type="ECO:0000259" key="2">
    <source>
        <dbReference type="Pfam" id="PF01345"/>
    </source>
</evidence>
<feature type="domain" description="DUF11" evidence="2">
    <location>
        <begin position="1894"/>
        <end position="2004"/>
    </location>
</feature>
<dbReference type="Gene3D" id="1.10.1330.10">
    <property type="entry name" value="Dockerin domain"/>
    <property type="match status" value="1"/>
</dbReference>
<proteinExistence type="predicted"/>
<feature type="compositionally biased region" description="Acidic residues" evidence="1">
    <location>
        <begin position="1662"/>
        <end position="1676"/>
    </location>
</feature>
<dbReference type="PROSITE" id="PS00018">
    <property type="entry name" value="EF_HAND_1"/>
    <property type="match status" value="1"/>
</dbReference>
<feature type="compositionally biased region" description="Acidic residues" evidence="1">
    <location>
        <begin position="2349"/>
        <end position="2363"/>
    </location>
</feature>
<feature type="domain" description="DUF11" evidence="2">
    <location>
        <begin position="2236"/>
        <end position="2355"/>
    </location>
</feature>
<organism evidence="3 4">
    <name type="scientific">Membranihabitans marinus</name>
    <dbReference type="NCBI Taxonomy" id="1227546"/>
    <lineage>
        <taxon>Bacteria</taxon>
        <taxon>Pseudomonadati</taxon>
        <taxon>Bacteroidota</taxon>
        <taxon>Saprospiria</taxon>
        <taxon>Saprospirales</taxon>
        <taxon>Saprospiraceae</taxon>
        <taxon>Membranihabitans</taxon>
    </lineage>
</organism>
<feature type="region of interest" description="Disordered" evidence="1">
    <location>
        <begin position="1660"/>
        <end position="1712"/>
    </location>
</feature>
<gene>
    <name evidence="3" type="ORF">KUV50_01595</name>
</gene>
<dbReference type="InterPro" id="IPR036439">
    <property type="entry name" value="Dockerin_dom_sf"/>
</dbReference>
<dbReference type="PANTHER" id="PTHR34819:SF3">
    <property type="entry name" value="CELL SURFACE PROTEIN"/>
    <property type="match status" value="1"/>
</dbReference>
<dbReference type="Gene3D" id="2.60.40.10">
    <property type="entry name" value="Immunoglobulins"/>
    <property type="match status" value="1"/>
</dbReference>
<dbReference type="InterPro" id="IPR001434">
    <property type="entry name" value="OmcB-like_DUF11"/>
</dbReference>
<evidence type="ECO:0000256" key="1">
    <source>
        <dbReference type="SAM" id="MobiDB-lite"/>
    </source>
</evidence>
<reference evidence="3" key="1">
    <citation type="submission" date="2021-06" db="EMBL/GenBank/DDBJ databases">
        <title>44 bacteria genomes isolated from Dapeng, Shenzhen.</title>
        <authorList>
            <person name="Zheng W."/>
            <person name="Yu S."/>
            <person name="Huang Y."/>
        </authorList>
    </citation>
    <scope>NUCLEOTIDE SEQUENCE</scope>
    <source>
        <strain evidence="3">DP5N28-2</strain>
    </source>
</reference>
<dbReference type="InterPro" id="IPR008965">
    <property type="entry name" value="CBM2/CBM3_carb-bd_dom_sf"/>
</dbReference>
<dbReference type="Gene3D" id="2.60.40.680">
    <property type="match status" value="1"/>
</dbReference>
<feature type="compositionally biased region" description="Acidic residues" evidence="1">
    <location>
        <begin position="2528"/>
        <end position="2539"/>
    </location>
</feature>
<feature type="region of interest" description="Disordered" evidence="1">
    <location>
        <begin position="2179"/>
        <end position="2228"/>
    </location>
</feature>
<dbReference type="NCBIfam" id="TIGR01451">
    <property type="entry name" value="B_ant_repeat"/>
    <property type="match status" value="5"/>
</dbReference>
<feature type="region of interest" description="Disordered" evidence="1">
    <location>
        <begin position="4254"/>
        <end position="4273"/>
    </location>
</feature>
<dbReference type="InterPro" id="IPR018247">
    <property type="entry name" value="EF_Hand_1_Ca_BS"/>
</dbReference>
<dbReference type="InterPro" id="IPR051172">
    <property type="entry name" value="Chlamydia_OmcB"/>
</dbReference>
<feature type="compositionally biased region" description="Acidic residues" evidence="1">
    <location>
        <begin position="2387"/>
        <end position="2399"/>
    </location>
</feature>
<dbReference type="InterPro" id="IPR047589">
    <property type="entry name" value="DUF11_rpt"/>
</dbReference>
<keyword evidence="4" id="KW-1185">Reference proteome</keyword>
<feature type="domain" description="DUF11" evidence="2">
    <location>
        <begin position="1552"/>
        <end position="1662"/>
    </location>
</feature>
<name>A0A953HR12_9BACT</name>
<feature type="domain" description="DUF11" evidence="2">
    <location>
        <begin position="1719"/>
        <end position="1829"/>
    </location>
</feature>
<feature type="region of interest" description="Disordered" evidence="1">
    <location>
        <begin position="2696"/>
        <end position="2737"/>
    </location>
</feature>
<dbReference type="CDD" id="cd14252">
    <property type="entry name" value="Dockerin_like"/>
    <property type="match status" value="1"/>
</dbReference>
<feature type="compositionally biased region" description="Acidic residues" evidence="1">
    <location>
        <begin position="1837"/>
        <end position="1849"/>
    </location>
</feature>
<feature type="region of interest" description="Disordered" evidence="1">
    <location>
        <begin position="2342"/>
        <end position="2399"/>
    </location>
</feature>
<dbReference type="SUPFAM" id="SSF49384">
    <property type="entry name" value="Carbohydrate-binding domain"/>
    <property type="match status" value="1"/>
</dbReference>
<sequence length="4504" mass="489594">MNSKFTLLSVFFLIFVTALSGQEITLNFPERPQTVNVCGADSLSFFRIEIQDSTDLETVKIRLPDGLEYVPGSLSMIANAGFALAEFDVSDLNNPVFAPDVNEVGSGNFVEFTIAKSAGCDAIAFVDAGNLAQDTISVLRDLTMGDTAITSSYDINYGSISTSYASSTARDTTVNDLPSKVCREIQIVNGGTGYLTSLQHRATPGSDLQDYVLVFQGDTLIPQSTVGGTLIYEFDLSAPPFANNFGNGDTLFENGETLVFEECFTVNSCNFSEGTVQHQSSWGCGGSICQEGNVINGNVDLLFSQPELNSMIDFRDNILCMDGVDQGVIRMKVWNDGQGPAVLNRISARANGANTAIDAANITITHDGVDIKSYFPEANPTTNPGLACGSNVTRMDLESSDFLSSFQLLPGDTVYVELRYVLCCPTTCGDYSRSNPSIALRGSDLCGANNQSASETSGTGGSATVADPIVSGNSIINNGDVETLCVEYPNYEFLDVTPTDSSYVSFVIGLPDGLVFDAPSTTTVMIGLSTVVPIQSAMPTTNGDSLIVHMLLSDVPPSNASLQICFDVRAVCVEGVGGMASLTLGQSTSIQCDPLCMIELNCSSHDVLLFNCGEGECDEGGGNIYDYEVQRISFGYEDPEDDRDWTSFTKADSADVNVNRAMVGDTIRHRSKLGFAAGTYSSWDEGTYKETYTQNWDGLLCADTAWIVIRNGGTTYTAGGLAPVPIQNGFEYDLSVSNLSTLGDLPSNYTFSDADTLYLNTQYAFCKEKAQDWYSIVPGVYQPSNTRQNVIFSGSFEATPVGQSTAYGCSERFDEMLFLGAALSVDIRPGGFSGSGCDRNFRYLFEIRQNIGGVLSGYSGTYDFFPNEFRPLYIPDSIVIAKQPDIFYDTARLVTQQVNNETQEQLEKYIPLTYQTNGSLVFKVRDVHDAFGGTLFPYEEENADLRYYVEFRRSCASPLAMRTDLEIAYTSPLCPGDEFQTAKTNLSTGNNSNLNNIDFVRTPRSQPANNTSTCYELQVRPRGGQLAYTWLEFPANANVTILSVSENGMNITPDAEGRYLLGAHAGTTTKTFTICARLDGCNQANFDVQFGWDCNGYPGDVTYEGTCSYNVRTFTMETVPSRLQLNLITQPGRDMMGNYPELCDDLLYELTVNSANAGSVVEPSMDITLPDGFVVNMIEGEYPNNSGNLESLPFTTNGNVLSVNLYDHSQLVNDSLPGTATDITPNNRQVFIRIHGRTDCDYRSGSRLFFTLFGNRPCGGPVSGNGTIIGTDRLFIEGLKPYEVNPDFTVDASEGITCAFNTPVDVSFQVEGGDFVGADSGVIILSPGADFVTGSLVCNGDPTKCPQIDRIEADPNNPGGTLVYISYPSTITEGDLVNYSFEVTAQENSTCGQEISIELENYITVSGLECGGTPCPNDLVGITGSGSIDLEVIHPELTFNGLTVNTINGTPYVEYSGSLILSERDLSAEDSLYIIAYCADAMGVSTGMAVDSVLITGPAAIGSMVSFTGSFLQSLCNLDNGLVVTAEPINGCLCTDPVLSQPNVGSEQRTFDLALAKTFTEPVGMKYGDTLIFDIQVFNQGDVPADSFEITDYIPSGLSYVADNDADGWNYDGTGKAKRWVTGPLVGGADTTISISLKLEYTFEVGAYINVAEISQDANPFDLDDIDSTPDDDPDNDAGGKPDSPADDYVDGDGTGTPGDGVAETDEDDHDPARVTIADLALRKVMSDDTPGPYRYGDTLRMNIELYNQGNVPTNYIEVTDYLPAGFTYINDATLNAGWDGTDPSNPVYTWTNDTLFQTESDTISIYVVLDMVDMPDSSSWTNFSEISVSRDTLGMDLDDIDSQEDNDPTNDAGGQPESPADDHIDGDGKGTPGDGVAETDEDDHDPLHVDVFDLALAKTFDQPIDMVYGDTLVFDIQVFNQGNVVADRFEITDYIPSGLIYVTENDADGWVYDGSSKAKRWVEGPLESGADTTISISLILEYAYEVGAYINISEISQHDNPKDLDDIDSTPDDDPDNDAGGQPDSPVDDYVDGDGTGTPGDGVAETDEDDHDPARVRIADLALRKVMSDDTPGPYRYGDTLRMNIELYNQGNVPTNYIEVTDYLPAGFTYIDDATLNAGWDGSDPSNPVFTWTNDTLYQAESDTISIYVVLNMVDMPDSSSWTNFSEISVSRDTLGMDLNDIDSQADNDPTNDAGGQPESPADDHIEGDGTGTPGDGVAETDEDDHDPLRVAVYDLALTKMINPSNPGPYRYGDTIILDITVYNQGNEPSNSIEITDYMPDGMTYVPGVVSGWNDTDPENPVYVINDTLYAGLDTTIQMPVRLIQGSTATSWDNYAEISAASNKDGDPLDDIDSDADNDPDNDYGAVPDGNTDDETGGDAKQDGTPDGDDDPSFDEDDHDVARVRIVDFALIKQIDSLNSEYPLQFGSLIKFDIIVQNQGNVVSDSIRVVDYVPAGFGFDPNLSENIAEGWQADGTAMIESRLDFGEFDTISIYKTLQPVSDPMMDSWTNYAEILEAYDTMGMEIAGEDFDSEPGSDSPEERDVRPGDPGDDDFDSTGRDDEGSEDDHDPAGVMFLDLALYKTVDSTETNFPVRYGDLIKFDIHVINQEGVMVDSVRVGDYIPEGYAFDHSIPENQAFGWRSDATTVIEGPVNVGDTVTTSIYLELNQISVPTDRSWVNYAEILEAWNNGMEIAGMDIDSEPGSDSPEEREVYPGQPGDDDVESISRDSLGSEDDHDPAFVEVFDLALRKTTEEEVGYPGLEAQFDITIFNQGGIPATNIEVTDYVPIGYDFDANLNPDWVGAAPLVTYLITDTLYPGENTTISIILTVNANLDPDNLINVSEISAAQDTSGMDREDIDGVFDQNPDNDAGGEPDSPADDYVDGDGAGNIGDGVAETDEDNSDPAKIIPCLAVNCHAYINLGFGEDCEILVTPDMLLVDNRLAVVRPDFYKVELFYGPDILIADNILRPEHVGKEITARITFLIDECGNGTCEATIVLDKPNACLIKNTLDTTVYCIDPFLALDPLDPAYPKPELVNVCNSAELKLELSPDWIMPVSCDEANDTAEVIFREWTATTKDGERCVGVDTIVVMRLPKLTPEAFIGTAEDTVYCELEPVRNDGGLLKRYASWKQPVGLHDYELPYAKLRGVTYELPLTVVEAGLDHASGEGLLDVYLNCVILRQSDGSEVTIGDLVTGSYMDNLLAGMSSAQRGYGFLQAILDGNETPETVSTGMGSFTFYPYLLLQSGDQVLSEDGGFEQVDAEWFYSGHGNSPYWFSGGWPSIYGNGDCVSYCDTGSEAPGDLRGGCILIQVPSLSSEGFSTSECDTICLTAGGIHCGITIERDVTAAWQGECPQTCGVNTKITQTCWAETPNYCAIEGPATDNELVSSYDSTAKRVEIALSQWQTLIDTVGPIFEFCYPEGWDQSEVQTSIRNGAQYSEALTWERSNPTRYRVGESICEAEVYVPAVELIDNCSGIHSVKAMMDVRGGTRAVELELTSTRMKVLANGDTCTIYTYSHTQDPIRIPFTECEGALNEVRYEAADNCWNQSRWTKFIEITDDVPPTVVVNRNLNVTLTNKIAWARATSFDEGSWDNCAIGLRLGRRTDWLSESGMVDLCDGNRPHAPYDNWVDLLDDLGVDRTQATTAVTGGEVSMAAFNAKYNVNDLSSILNDGEVERYYYKQIEWLWEDEEACGEKVVHGWLYSMAAHIAEHCSSEDEHGNALRVSDLEAIFDRLTGTPGYGQEMAYLGGGWTKEVPFKCGDACEEVPVELLVMDHCCNFGIGRTGVQVDDESAAKLVKRLPDLTVTCEAYHGFYKDIVAEAAALGEQGSAVDENDVFAALDSVFGRYIPTWVDGQNRPTDIDGNLLPNSALYFDYHSISCGEKSETEKVAVEGHDGRIDWVNQVTQTTYLDTTDHTGSNGVIQINCAAELVQDVWIDLDECGQGTLTRRFFITSGCGAGRPELVLEQVIRIESACGLRASMFDLPANVGSHDDPICLPESLTKEYVPDTIGAAKVKSHLDDALCASIAIGKTVKELNVLNSDMKKYEITWSMVDWCADHTSSTRTLTHVQTVIATIDPSCAIDGGTGSGDVSLITGQIRTELNSPVKGIDVKAVLGSGSPLEVSTSEDGSFSMTVDQGSTVSIVPYKNSDFAAGVSTADLIDMQRHILQKKRLDSKYQRIAADVNGNGLIDGLDVLELRKVVLNPSGVFANNTRWRFYDTATGQEVFDLEDVSEDHHVEFTGVKIGDVNLSLSRQNVGSDPPSPNSYRGRSTKGQLHLNMADKVLKGGEVYRIEVRSDNFENIRGLQYTLDYADAYVSVESMEPGVLNITGDNYLKYAPGVVTASWNDAEGVSAAADEVLFTIVVKAKSAAHLRNVLSINNRIIKSEAYIEGDTESVPRSYTPERKDVALYFDNSDSGFALYQNTPNPFTGETVIGFKLPEATSAVMTIYDVNGRLIKRIQGDYKAGYHEVRVTSMELGVTGVLYYQLDTDKYTATKKMIVVE</sequence>
<feature type="domain" description="DUF11" evidence="2">
    <location>
        <begin position="2061"/>
        <end position="2171"/>
    </location>
</feature>
<dbReference type="InterPro" id="IPR013783">
    <property type="entry name" value="Ig-like_fold"/>
</dbReference>
<feature type="region of interest" description="Disordered" evidence="1">
    <location>
        <begin position="1998"/>
        <end position="2054"/>
    </location>
</feature>
<protein>
    <submittedName>
        <fullName evidence="3">DUF11 domain-containing protein</fullName>
    </submittedName>
</protein>
<accession>A0A953HR12</accession>
<dbReference type="EMBL" id="JAHVHU010000002">
    <property type="protein sequence ID" value="MBY5956810.1"/>
    <property type="molecule type" value="Genomic_DNA"/>
</dbReference>